<keyword evidence="8" id="KW-1185">Reference proteome</keyword>
<name>E3NCF4_CAERE</name>
<organism evidence="8">
    <name type="scientific">Caenorhabditis remanei</name>
    <name type="common">Caenorhabditis vulgaris</name>
    <dbReference type="NCBI Taxonomy" id="31234"/>
    <lineage>
        <taxon>Eukaryota</taxon>
        <taxon>Metazoa</taxon>
        <taxon>Ecdysozoa</taxon>
        <taxon>Nematoda</taxon>
        <taxon>Chromadorea</taxon>
        <taxon>Rhabditida</taxon>
        <taxon>Rhabditina</taxon>
        <taxon>Rhabditomorpha</taxon>
        <taxon>Rhabditoidea</taxon>
        <taxon>Rhabditidae</taxon>
        <taxon>Peloderinae</taxon>
        <taxon>Caenorhabditis</taxon>
    </lineage>
</organism>
<comment type="subcellular location">
    <subcellularLocation>
        <location evidence="1">Membrane</location>
        <topology evidence="1">Multi-pass membrane protein</topology>
    </subcellularLocation>
</comment>
<dbReference type="OrthoDB" id="5864551at2759"/>
<evidence type="ECO:0000256" key="4">
    <source>
        <dbReference type="ARBA" id="ARBA00022989"/>
    </source>
</evidence>
<dbReference type="Pfam" id="PF02118">
    <property type="entry name" value="Srg"/>
    <property type="match status" value="1"/>
</dbReference>
<dbReference type="PANTHER" id="PTHR31114">
    <property type="entry name" value="SERPENTINE RECEPTOR CLASS GAMMA"/>
    <property type="match status" value="1"/>
</dbReference>
<dbReference type="SUPFAM" id="SSF81321">
    <property type="entry name" value="Family A G protein-coupled receptor-like"/>
    <property type="match status" value="1"/>
</dbReference>
<evidence type="ECO:0000256" key="1">
    <source>
        <dbReference type="ARBA" id="ARBA00004141"/>
    </source>
</evidence>
<dbReference type="GO" id="GO:0016020">
    <property type="term" value="C:membrane"/>
    <property type="evidence" value="ECO:0007669"/>
    <property type="project" value="UniProtKB-SubCell"/>
</dbReference>
<evidence type="ECO:0000256" key="6">
    <source>
        <dbReference type="RuleBase" id="RU280813"/>
    </source>
</evidence>
<evidence type="ECO:0000313" key="7">
    <source>
        <dbReference type="EMBL" id="EFO92773.1"/>
    </source>
</evidence>
<dbReference type="OMA" id="IVICTHR"/>
<feature type="transmembrane region" description="Helical" evidence="6">
    <location>
        <begin position="35"/>
        <end position="55"/>
    </location>
</feature>
<dbReference type="FunCoup" id="E3NCF4">
    <property type="interactions" value="3"/>
</dbReference>
<gene>
    <name evidence="7" type="ORF">CRE_20000</name>
</gene>
<feature type="transmembrane region" description="Helical" evidence="6">
    <location>
        <begin position="75"/>
        <end position="101"/>
    </location>
</feature>
<dbReference type="Gene3D" id="1.20.1070.10">
    <property type="entry name" value="Rhodopsin 7-helix transmembrane proteins"/>
    <property type="match status" value="1"/>
</dbReference>
<evidence type="ECO:0000256" key="3">
    <source>
        <dbReference type="ARBA" id="ARBA00022692"/>
    </source>
</evidence>
<dbReference type="InterPro" id="IPR052880">
    <property type="entry name" value="NRL-Serpentine_Class_Gamma"/>
</dbReference>
<comment type="similarity">
    <text evidence="2 6">Belongs to the nematode receptor-like protein srg family.</text>
</comment>
<dbReference type="AlphaFoldDB" id="E3NCF4"/>
<dbReference type="HOGENOM" id="CLU_076972_1_0_1"/>
<feature type="transmembrane region" description="Helical" evidence="6">
    <location>
        <begin position="169"/>
        <end position="190"/>
    </location>
</feature>
<dbReference type="Proteomes" id="UP000008281">
    <property type="component" value="Unassembled WGS sequence"/>
</dbReference>
<sequence length="297" mass="34657">MDILLKISMVYGIISVFFMLFVILLLTFNKRFVYSFYRVIVMDILINFTCWLNTWPAKVLFRPGVPDSFLQIHESYPWLTSVSQFLTTFFFHAQSLSTIVICAHRLISAKYENANKKWNRYYLFVYAGVIIFSVFITNFIYFQKIHFDYQERMFVLDDVSYEQEMFNGIYLFFFFTLYAVSIMITGALTLQQVRERLADHADKHKQLLRRLSKIAVAHTLVFSLFLFWFMSSTLMSTGLAIEALSFVTDLVAFSTTYIVLFFDKNVHSALKDMIPIRIALGSVGDVHQSNNNNGITP</sequence>
<dbReference type="EMBL" id="DS268596">
    <property type="protein sequence ID" value="EFO92773.1"/>
    <property type="molecule type" value="Genomic_DNA"/>
</dbReference>
<evidence type="ECO:0000256" key="2">
    <source>
        <dbReference type="ARBA" id="ARBA00005692"/>
    </source>
</evidence>
<dbReference type="GO" id="GO:0007606">
    <property type="term" value="P:sensory perception of chemical stimulus"/>
    <property type="evidence" value="ECO:0007669"/>
    <property type="project" value="UniProtKB-UniRule"/>
</dbReference>
<feature type="transmembrane region" description="Helical" evidence="6">
    <location>
        <begin position="121"/>
        <end position="142"/>
    </location>
</feature>
<protein>
    <recommendedName>
        <fullName evidence="6">Serpentine receptor class gamma</fullName>
    </recommendedName>
</protein>
<evidence type="ECO:0000256" key="5">
    <source>
        <dbReference type="ARBA" id="ARBA00023136"/>
    </source>
</evidence>
<feature type="transmembrane region" description="Helical" evidence="6">
    <location>
        <begin position="6"/>
        <end position="28"/>
    </location>
</feature>
<keyword evidence="3 6" id="KW-0812">Transmembrane</keyword>
<keyword evidence="5 6" id="KW-0472">Membrane</keyword>
<keyword evidence="4 6" id="KW-1133">Transmembrane helix</keyword>
<feature type="transmembrane region" description="Helical" evidence="6">
    <location>
        <begin position="243"/>
        <end position="262"/>
    </location>
</feature>
<feature type="transmembrane region" description="Helical" evidence="6">
    <location>
        <begin position="211"/>
        <end position="231"/>
    </location>
</feature>
<dbReference type="STRING" id="31234.E3NCF4"/>
<dbReference type="InterPro" id="IPR000609">
    <property type="entry name" value="7TM_GPCR_serpentine_rcpt_Srg"/>
</dbReference>
<evidence type="ECO:0000313" key="8">
    <source>
        <dbReference type="Proteomes" id="UP000008281"/>
    </source>
</evidence>
<proteinExistence type="inferred from homology"/>
<dbReference type="eggNOG" id="ENOG502TJIV">
    <property type="taxonomic scope" value="Eukaryota"/>
</dbReference>
<accession>E3NCF4</accession>
<dbReference type="PANTHER" id="PTHR31114:SF4">
    <property type="entry name" value="SERPENTINE RECEPTOR CLASS GAMMA-RELATED"/>
    <property type="match status" value="1"/>
</dbReference>
<reference evidence="7" key="1">
    <citation type="submission" date="2007-07" db="EMBL/GenBank/DDBJ databases">
        <title>PCAP assembly of the Caenorhabditis remanei genome.</title>
        <authorList>
            <consortium name="The Caenorhabditis remanei Sequencing Consortium"/>
            <person name="Wilson R.K."/>
        </authorList>
    </citation>
    <scope>NUCLEOTIDE SEQUENCE [LARGE SCALE GENOMIC DNA]</scope>
    <source>
        <strain evidence="7">PB4641</strain>
    </source>
</reference>
<dbReference type="GO" id="GO:0004888">
    <property type="term" value="F:transmembrane signaling receptor activity"/>
    <property type="evidence" value="ECO:0007669"/>
    <property type="project" value="InterPro"/>
</dbReference>